<comment type="caution">
    <text evidence="1">The sequence shown here is derived from an EMBL/GenBank/DDBJ whole genome shotgun (WGS) entry which is preliminary data.</text>
</comment>
<evidence type="ECO:0000313" key="1">
    <source>
        <dbReference type="EMBL" id="KAH7835230.1"/>
    </source>
</evidence>
<gene>
    <name evidence="1" type="ORF">Vadar_024180</name>
</gene>
<sequence length="414" mass="47234">MPTAALTYSSTKLLPLRLTTTRTFINAKVKWVRDPYLDTAVEKEKNLNPLLSLKNLILSQPSKTIPISTAAAHKDRLRLPTTVRKFIQKYPSVFKEFRPIKKLALPHVKVTHQALIVHNEEARVFESAARRREAAERVVKLLMIGGARRVPLHVVDGFQFDLGLPHNYVLTLLSEFPEYFQVCGMDCKDSNCCQTLGLELISWRDELAVSATERRAMGVNSERRRGLRIAFPMDLPRGFDLDKRVKNWVDEWQKLPYISPYEDAFHLAPDGDQAEKWTVAVLHELLHLMVSKKTEIANLYRLGDYLGFGKRFKKALVHHPGIFYISNKIRTQTVVLREAYRKNFLVEKHPLMGCLAIMQKSVFVLSLILHSGGALSTLHCKSLIAAGFTGTDFQESVLKWSNVRLFNHGMESIC</sequence>
<dbReference type="Proteomes" id="UP000828048">
    <property type="component" value="Chromosome 2"/>
</dbReference>
<protein>
    <submittedName>
        <fullName evidence="1">Uncharacterized protein</fullName>
    </submittedName>
</protein>
<name>A0ACB7X411_9ERIC</name>
<proteinExistence type="predicted"/>
<reference evidence="1 2" key="1">
    <citation type="journal article" date="2021" name="Hortic Res">
        <title>High-quality reference genome and annotation aids understanding of berry development for evergreen blueberry (Vaccinium darrowii).</title>
        <authorList>
            <person name="Yu J."/>
            <person name="Hulse-Kemp A.M."/>
            <person name="Babiker E."/>
            <person name="Staton M."/>
        </authorList>
    </citation>
    <scope>NUCLEOTIDE SEQUENCE [LARGE SCALE GENOMIC DNA]</scope>
    <source>
        <strain evidence="2">cv. NJ 8807/NJ 8810</strain>
        <tissue evidence="1">Young leaf</tissue>
    </source>
</reference>
<keyword evidence="2" id="KW-1185">Reference proteome</keyword>
<organism evidence="1 2">
    <name type="scientific">Vaccinium darrowii</name>
    <dbReference type="NCBI Taxonomy" id="229202"/>
    <lineage>
        <taxon>Eukaryota</taxon>
        <taxon>Viridiplantae</taxon>
        <taxon>Streptophyta</taxon>
        <taxon>Embryophyta</taxon>
        <taxon>Tracheophyta</taxon>
        <taxon>Spermatophyta</taxon>
        <taxon>Magnoliopsida</taxon>
        <taxon>eudicotyledons</taxon>
        <taxon>Gunneridae</taxon>
        <taxon>Pentapetalae</taxon>
        <taxon>asterids</taxon>
        <taxon>Ericales</taxon>
        <taxon>Ericaceae</taxon>
        <taxon>Vaccinioideae</taxon>
        <taxon>Vaccinieae</taxon>
        <taxon>Vaccinium</taxon>
    </lineage>
</organism>
<evidence type="ECO:0000313" key="2">
    <source>
        <dbReference type="Proteomes" id="UP000828048"/>
    </source>
</evidence>
<accession>A0ACB7X411</accession>
<dbReference type="EMBL" id="CM037152">
    <property type="protein sequence ID" value="KAH7835230.1"/>
    <property type="molecule type" value="Genomic_DNA"/>
</dbReference>